<dbReference type="Proteomes" id="UP000683925">
    <property type="component" value="Unassembled WGS sequence"/>
</dbReference>
<protein>
    <submittedName>
        <fullName evidence="1">Uncharacterized protein</fullName>
    </submittedName>
</protein>
<evidence type="ECO:0000313" key="1">
    <source>
        <dbReference type="EMBL" id="CAD8156479.1"/>
    </source>
</evidence>
<comment type="caution">
    <text evidence="1">The sequence shown here is derived from an EMBL/GenBank/DDBJ whole genome shotgun (WGS) entry which is preliminary data.</text>
</comment>
<reference evidence="1" key="1">
    <citation type="submission" date="2021-01" db="EMBL/GenBank/DDBJ databases">
        <authorList>
            <consortium name="Genoscope - CEA"/>
            <person name="William W."/>
        </authorList>
    </citation>
    <scope>NUCLEOTIDE SEQUENCE</scope>
</reference>
<dbReference type="EMBL" id="CAJJDP010000032">
    <property type="protein sequence ID" value="CAD8156479.1"/>
    <property type="molecule type" value="Genomic_DNA"/>
</dbReference>
<gene>
    <name evidence="1" type="ORF">POCTA_138.1.T0320143</name>
</gene>
<name>A0A8S1TZQ6_PAROT</name>
<proteinExistence type="predicted"/>
<sequence length="36" mass="4221">MLGSKEMSRLQISKIEFNNIFLTTLEKQGRCLKICF</sequence>
<keyword evidence="2" id="KW-1185">Reference proteome</keyword>
<organism evidence="1 2">
    <name type="scientific">Paramecium octaurelia</name>
    <dbReference type="NCBI Taxonomy" id="43137"/>
    <lineage>
        <taxon>Eukaryota</taxon>
        <taxon>Sar</taxon>
        <taxon>Alveolata</taxon>
        <taxon>Ciliophora</taxon>
        <taxon>Intramacronucleata</taxon>
        <taxon>Oligohymenophorea</taxon>
        <taxon>Peniculida</taxon>
        <taxon>Parameciidae</taxon>
        <taxon>Paramecium</taxon>
    </lineage>
</organism>
<dbReference type="AlphaFoldDB" id="A0A8S1TZQ6"/>
<accession>A0A8S1TZQ6</accession>
<evidence type="ECO:0000313" key="2">
    <source>
        <dbReference type="Proteomes" id="UP000683925"/>
    </source>
</evidence>